<dbReference type="GO" id="GO:0019825">
    <property type="term" value="F:oxygen binding"/>
    <property type="evidence" value="ECO:0007669"/>
    <property type="project" value="InterPro"/>
</dbReference>
<dbReference type="WBParaSite" id="SMUV_0001026401-mRNA-1">
    <property type="protein sequence ID" value="SMUV_0001026401-mRNA-1"/>
    <property type="gene ID" value="SMUV_0001026401"/>
</dbReference>
<dbReference type="AlphaFoldDB" id="A0A0N5AZ47"/>
<dbReference type="InterPro" id="IPR012292">
    <property type="entry name" value="Globin/Proto"/>
</dbReference>
<evidence type="ECO:0000313" key="1">
    <source>
        <dbReference type="Proteomes" id="UP000046393"/>
    </source>
</evidence>
<dbReference type="GO" id="GO:0020037">
    <property type="term" value="F:heme binding"/>
    <property type="evidence" value="ECO:0007669"/>
    <property type="project" value="InterPro"/>
</dbReference>
<proteinExistence type="predicted"/>
<name>A0A0N5AZ47_9BILA</name>
<keyword evidence="1" id="KW-1185">Reference proteome</keyword>
<accession>A0A0N5AZ47</accession>
<organism evidence="1 2">
    <name type="scientific">Syphacia muris</name>
    <dbReference type="NCBI Taxonomy" id="451379"/>
    <lineage>
        <taxon>Eukaryota</taxon>
        <taxon>Metazoa</taxon>
        <taxon>Ecdysozoa</taxon>
        <taxon>Nematoda</taxon>
        <taxon>Chromadorea</taxon>
        <taxon>Rhabditida</taxon>
        <taxon>Spirurina</taxon>
        <taxon>Oxyuridomorpha</taxon>
        <taxon>Oxyuroidea</taxon>
        <taxon>Oxyuridae</taxon>
        <taxon>Syphacia</taxon>
    </lineage>
</organism>
<protein>
    <submittedName>
        <fullName evidence="2">GLOBIN domain-containing protein</fullName>
    </submittedName>
</protein>
<reference evidence="2" key="1">
    <citation type="submission" date="2017-02" db="UniProtKB">
        <authorList>
            <consortium name="WormBaseParasite"/>
        </authorList>
    </citation>
    <scope>IDENTIFICATION</scope>
</reference>
<evidence type="ECO:0000313" key="2">
    <source>
        <dbReference type="WBParaSite" id="SMUV_0001026401-mRNA-1"/>
    </source>
</evidence>
<sequence>LDSSFDALTNSAFTDSVLRRPSSTRSLLEISKTRNRYSSTSSTASSSSPRLKHPISYKNRQLVQSCFRNPHELLGKRILKKTRDKKPDFDLFLSKLDGKQRDELEESIKVLLKKVVANIDFIDEVQRLGEEFGANHVQFRKEGFKPEFFGIYADAAVTECTFLDSAVHPPHQTLDAFSSFISWIFSFVRDGYYGEMRRSRRISSAISTGSTSSRKSGKLSVGSIADHATRLTLSLVNSF</sequence>
<dbReference type="Proteomes" id="UP000046393">
    <property type="component" value="Unplaced"/>
</dbReference>
<dbReference type="Gene3D" id="1.10.490.10">
    <property type="entry name" value="Globins"/>
    <property type="match status" value="1"/>
</dbReference>